<comment type="caution">
    <text evidence="3">The sequence shown here is derived from an EMBL/GenBank/DDBJ whole genome shotgun (WGS) entry which is preliminary data.</text>
</comment>
<organism evidence="3 5">
    <name type="scientific">Puccinia graminis f. sp. tritici</name>
    <dbReference type="NCBI Taxonomy" id="56615"/>
    <lineage>
        <taxon>Eukaryota</taxon>
        <taxon>Fungi</taxon>
        <taxon>Dikarya</taxon>
        <taxon>Basidiomycota</taxon>
        <taxon>Pucciniomycotina</taxon>
        <taxon>Pucciniomycetes</taxon>
        <taxon>Pucciniales</taxon>
        <taxon>Pucciniaceae</taxon>
        <taxon>Puccinia</taxon>
    </lineage>
</organism>
<dbReference type="EMBL" id="VSWC01000002">
    <property type="protein sequence ID" value="KAA1118054.1"/>
    <property type="molecule type" value="Genomic_DNA"/>
</dbReference>
<gene>
    <name evidence="4" type="ORF">PGT21_016685</name>
    <name evidence="3" type="ORF">PGT21_030515</name>
    <name evidence="2" type="ORF">PGT21_036937</name>
</gene>
<dbReference type="EMBL" id="VSWC01000001">
    <property type="protein sequence ID" value="KAA1119164.1"/>
    <property type="molecule type" value="Genomic_DNA"/>
</dbReference>
<evidence type="ECO:0000313" key="4">
    <source>
        <dbReference type="EMBL" id="KAA1119164.1"/>
    </source>
</evidence>
<accession>A0A5B0QZ66</accession>
<dbReference type="AlphaFoldDB" id="A0A5B0QZ66"/>
<evidence type="ECO:0000256" key="1">
    <source>
        <dbReference type="SAM" id="MobiDB-lite"/>
    </source>
</evidence>
<dbReference type="EMBL" id="VSWC01000027">
    <property type="protein sequence ID" value="KAA1111154.1"/>
    <property type="molecule type" value="Genomic_DNA"/>
</dbReference>
<sequence>MNNQSKQKDKVQVKPEVFAKSLPSQGNPKSIRDQSRSVPPFLDPSRCSKLNPEGLTKSSKSIQSPQLRRVLFIGILFFYSSRIQYSSLPVFRPHWRLECRVFDDPSKKR</sequence>
<evidence type="ECO:0000313" key="3">
    <source>
        <dbReference type="EMBL" id="KAA1118054.1"/>
    </source>
</evidence>
<evidence type="ECO:0000313" key="2">
    <source>
        <dbReference type="EMBL" id="KAA1111154.1"/>
    </source>
</evidence>
<evidence type="ECO:0000313" key="5">
    <source>
        <dbReference type="Proteomes" id="UP000324748"/>
    </source>
</evidence>
<reference evidence="3 5" key="1">
    <citation type="submission" date="2019-05" db="EMBL/GenBank/DDBJ databases">
        <title>Emergence of the Ug99 lineage of the wheat stem rust pathogen through somatic hybridization.</title>
        <authorList>
            <person name="Li F."/>
            <person name="Upadhyaya N.M."/>
            <person name="Sperschneider J."/>
            <person name="Matny O."/>
            <person name="Nguyen-Phuc H."/>
            <person name="Mago R."/>
            <person name="Raley C."/>
            <person name="Miller M.E."/>
            <person name="Silverstein K.A.T."/>
            <person name="Henningsen E."/>
            <person name="Hirsch C.D."/>
            <person name="Visser B."/>
            <person name="Pretorius Z.A."/>
            <person name="Steffenson B.J."/>
            <person name="Schwessinger B."/>
            <person name="Dodds P.N."/>
            <person name="Figueroa M."/>
        </authorList>
    </citation>
    <scope>NUCLEOTIDE SEQUENCE [LARGE SCALE GENOMIC DNA]</scope>
    <source>
        <strain evidence="3">21-0</strain>
    </source>
</reference>
<proteinExistence type="predicted"/>
<name>A0A5B0QZ66_PUCGR</name>
<protein>
    <submittedName>
        <fullName evidence="3">Uncharacterized protein</fullName>
    </submittedName>
</protein>
<feature type="compositionally biased region" description="Basic and acidic residues" evidence="1">
    <location>
        <begin position="1"/>
        <end position="13"/>
    </location>
</feature>
<dbReference type="Proteomes" id="UP000324748">
    <property type="component" value="Unassembled WGS sequence"/>
</dbReference>
<keyword evidence="5" id="KW-1185">Reference proteome</keyword>
<feature type="region of interest" description="Disordered" evidence="1">
    <location>
        <begin position="1"/>
        <end position="60"/>
    </location>
</feature>